<name>A0ACC0G1M1_9ERIC</name>
<dbReference type="EMBL" id="CM045769">
    <property type="protein sequence ID" value="KAI7994292.1"/>
    <property type="molecule type" value="Genomic_DNA"/>
</dbReference>
<organism evidence="1 2">
    <name type="scientific">Camellia lanceoleosa</name>
    <dbReference type="NCBI Taxonomy" id="1840588"/>
    <lineage>
        <taxon>Eukaryota</taxon>
        <taxon>Viridiplantae</taxon>
        <taxon>Streptophyta</taxon>
        <taxon>Embryophyta</taxon>
        <taxon>Tracheophyta</taxon>
        <taxon>Spermatophyta</taxon>
        <taxon>Magnoliopsida</taxon>
        <taxon>eudicotyledons</taxon>
        <taxon>Gunneridae</taxon>
        <taxon>Pentapetalae</taxon>
        <taxon>asterids</taxon>
        <taxon>Ericales</taxon>
        <taxon>Theaceae</taxon>
        <taxon>Camellia</taxon>
    </lineage>
</organism>
<gene>
    <name evidence="1" type="ORF">LOK49_LG11G00464</name>
</gene>
<keyword evidence="1" id="KW-0675">Receptor</keyword>
<protein>
    <submittedName>
        <fullName evidence="1">Receptor protein kinase TMK1</fullName>
    </submittedName>
</protein>
<accession>A0ACC0G1M1</accession>
<keyword evidence="1" id="KW-0808">Transferase</keyword>
<proteinExistence type="predicted"/>
<evidence type="ECO:0000313" key="1">
    <source>
        <dbReference type="EMBL" id="KAI7994292.1"/>
    </source>
</evidence>
<keyword evidence="2" id="KW-1185">Reference proteome</keyword>
<dbReference type="Proteomes" id="UP001060215">
    <property type="component" value="Chromosome 12"/>
</dbReference>
<evidence type="ECO:0000313" key="2">
    <source>
        <dbReference type="Proteomes" id="UP001060215"/>
    </source>
</evidence>
<sequence>MGITTDLGSRVFALLYLSLFSLFFLVHSDSSSIDATVILALKQSLNNASSSLGWTDPDPCNWQYVNCSDDRRVTRIQIGNRNLTGFLPQNLGFLTALQSLNLSYNNLSGPLPGLDGLSSLQDLSLSNNSFSSIPVDFFFNMTSLESLYLDNNPFSRWLLSDSVQTAWNLRIFSANACNVTGIIPSYFGWHHRKLRILHLAFNELQGGLPDSFMVSSIQSLKLNGQQSIYKLNGSIDLIQNMTQLTEIYLHSNNFMGTLPDMSRLTNTFSVRDNDISGQVPASFVNLSSLKVVSLANNLLQGPTPKFDSNVTFDMNNGSNSFCLSDPGVACDPLVNTLLSIVESVGYPMVFAENWKGNDPCNAWFGLYCQNASITAINFSNLGLTGTISPNFSSITSLQILILANNNISSTIPNELTTLPNLIQVNVSNNQLYGIIPSFKSDVIVATAGNPNIKKDSVPPLETCRSGSRYSIGVYVLLVIGCVCVALFVGIMIYYLYWRKKKHSGDFHVIEAEHMVISVHVIRNATNNFGHENILGRGGFGTVYKGRLYDGTMIAVKRMESGVVSESGWNQFKSEIVVLSKVRHRHLVSLLGYCLDRNERLLVYEYMPQGTLSRHLFRWKEEGLKPLEWLKRLTIAVDVARGVEYLHGLADQSFIHRDLKPSNILLGDDMHAKVGDFGFVRLAPDGKSSVLTKLVGTFGYLAPEYAVTGKVTIKVDVFSFGVILMQLITGRKAVIEHETEQDEFIGIVTWFHKMCTQKNTFHMAIDPTIDLDEEMLASINTVAELASQCCANKPSQRPDMSHSVNVLSGLVEHWKPSTSHCDEVFRSFGDVKSKDDSYIFPNEWPQFSHITKSLNQ</sequence>
<comment type="caution">
    <text evidence="1">The sequence shown here is derived from an EMBL/GenBank/DDBJ whole genome shotgun (WGS) entry which is preliminary data.</text>
</comment>
<reference evidence="1 2" key="1">
    <citation type="journal article" date="2022" name="Plant J.">
        <title>Chromosome-level genome of Camellia lanceoleosa provides a valuable resource for understanding genome evolution and self-incompatibility.</title>
        <authorList>
            <person name="Gong W."/>
            <person name="Xiao S."/>
            <person name="Wang L."/>
            <person name="Liao Z."/>
            <person name="Chang Y."/>
            <person name="Mo W."/>
            <person name="Hu G."/>
            <person name="Li W."/>
            <person name="Zhao G."/>
            <person name="Zhu H."/>
            <person name="Hu X."/>
            <person name="Ji K."/>
            <person name="Xiang X."/>
            <person name="Song Q."/>
            <person name="Yuan D."/>
            <person name="Jin S."/>
            <person name="Zhang L."/>
        </authorList>
    </citation>
    <scope>NUCLEOTIDE SEQUENCE [LARGE SCALE GENOMIC DNA]</scope>
    <source>
        <strain evidence="1">SQ_2022a</strain>
    </source>
</reference>
<keyword evidence="1" id="KW-0418">Kinase</keyword>